<dbReference type="Pfam" id="PF20431">
    <property type="entry name" value="E_motif"/>
    <property type="match status" value="1"/>
</dbReference>
<dbReference type="PROSITE" id="PS51375">
    <property type="entry name" value="PPR"/>
    <property type="match status" value="4"/>
</dbReference>
<feature type="repeat" description="PPR" evidence="2">
    <location>
        <begin position="161"/>
        <end position="195"/>
    </location>
</feature>
<dbReference type="RefSeq" id="XP_035546808.1">
    <property type="nucleotide sequence ID" value="XM_035690915.1"/>
</dbReference>
<dbReference type="NCBIfam" id="TIGR00756">
    <property type="entry name" value="PPR"/>
    <property type="match status" value="4"/>
</dbReference>
<dbReference type="FunFam" id="1.25.40.10:FF:001319">
    <property type="entry name" value="Pentatricopeptide repeat-containing protein"/>
    <property type="match status" value="1"/>
</dbReference>
<dbReference type="GeneID" id="108985793"/>
<feature type="repeat" description="PPR" evidence="2">
    <location>
        <begin position="244"/>
        <end position="278"/>
    </location>
</feature>
<dbReference type="GO" id="GO:0009451">
    <property type="term" value="P:RNA modification"/>
    <property type="evidence" value="ECO:0007669"/>
    <property type="project" value="InterPro"/>
</dbReference>
<dbReference type="FunFam" id="1.25.40.10:FF:001228">
    <property type="entry name" value="Pentatricopeptide repeat-containing protein At4g20770"/>
    <property type="match status" value="1"/>
</dbReference>
<dbReference type="PANTHER" id="PTHR47926">
    <property type="entry name" value="PENTATRICOPEPTIDE REPEAT-CONTAINING PROTEIN"/>
    <property type="match status" value="1"/>
</dbReference>
<dbReference type="InterPro" id="IPR046960">
    <property type="entry name" value="PPR_At4g14850-like_plant"/>
</dbReference>
<dbReference type="AlphaFoldDB" id="A0A6P9ESE9"/>
<sequence length="745" mass="82936">MRDRDVVTWNVLVCGYSRNGYDSDTLGCLIRTAHVRSMNLSYSVNLLKRPNLSLFHSVFKSLVESKNSGQALGLFRQLLQSNVKPNDLTFSLLLKACRSSTSSSALNSPNQKIQANQIQTHLVRLGFDQFVYVSTAFLDLCMKLGCIKNAQNSFDYMRDRDVVTWNVLICGYSRNGYDSDALELFVQMLREGFSPCQTTLVSLVPSCGQHELVFQGKSIHGFGIKAGLDLEAAELLFEEMVERNVVSWNTMIGAYGQNCYFDDAMLVFKQMLEESVEANSVTIMSLLSANAHPESIHCYAIKTGVVNDSSVITTLVCVYARYMNTEFAELLYESFPQKNLVSLTAIISSHAEKGKIDLVVGCFNQMQQLEMKMDAVAMVSILHGITHPAHLGIGLTFHGYGLKIGLSDNNLVANGLISMYSNFDDIEAVFSLFFEMREKTLISWNSVISGCVQAGRPSDAMELFCQMKRFDHSPDAITIASLLSGCCQLGYLQFGERLHTYVLRNNLEVEDFVGTALIDMYTKCGRIECAEWVFKSIKEPCLATWNAIISGYSLYGLEHKALGCYSEMQVQGLKPDKITFLGILAACTHGGLVDEGRRYFKIMREKLGMVPGLQHYACMVGLLARAGLFEEAMDCVKDMEIKPDSAVWGALLSAACIHQEVRLGECFAKKLLFLDCSNGGFFVLMSNLYAMKGRWDDVARMRDMIRDNGGDGCSGVSIIEMTSFEDMNRNLCLSKVNLNTKFLAA</sequence>
<dbReference type="FunFam" id="1.25.40.10:FF:001805">
    <property type="entry name" value="Pentatricopeptide repeat-containing protein"/>
    <property type="match status" value="1"/>
</dbReference>
<reference evidence="4" key="1">
    <citation type="submission" date="2025-08" db="UniProtKB">
        <authorList>
            <consortium name="RefSeq"/>
        </authorList>
    </citation>
    <scope>IDENTIFICATION</scope>
    <source>
        <tissue evidence="4">Leaves</tissue>
    </source>
</reference>
<proteinExistence type="predicted"/>
<feature type="repeat" description="PPR" evidence="2">
    <location>
        <begin position="541"/>
        <end position="575"/>
    </location>
</feature>
<evidence type="ECO:0000256" key="1">
    <source>
        <dbReference type="ARBA" id="ARBA00022737"/>
    </source>
</evidence>
<evidence type="ECO:0000313" key="4">
    <source>
        <dbReference type="RefSeq" id="XP_035546808.1"/>
    </source>
</evidence>
<evidence type="ECO:0000313" key="3">
    <source>
        <dbReference type="Proteomes" id="UP000235220"/>
    </source>
</evidence>
<dbReference type="Gene3D" id="1.25.40.10">
    <property type="entry name" value="Tetratricopeptide repeat domain"/>
    <property type="match status" value="6"/>
</dbReference>
<feature type="repeat" description="PPR" evidence="2">
    <location>
        <begin position="440"/>
        <end position="474"/>
    </location>
</feature>
<accession>A0A6P9ESE9</accession>
<gene>
    <name evidence="4" type="primary">LOC108985793</name>
</gene>
<dbReference type="InterPro" id="IPR046848">
    <property type="entry name" value="E_motif"/>
</dbReference>
<dbReference type="GO" id="GO:0003723">
    <property type="term" value="F:RNA binding"/>
    <property type="evidence" value="ECO:0007669"/>
    <property type="project" value="InterPro"/>
</dbReference>
<evidence type="ECO:0000256" key="2">
    <source>
        <dbReference type="PROSITE-ProRule" id="PRU00708"/>
    </source>
</evidence>
<keyword evidence="1" id="KW-0677">Repeat</keyword>
<dbReference type="Pfam" id="PF01535">
    <property type="entry name" value="PPR"/>
    <property type="match status" value="5"/>
</dbReference>
<organism evidence="3 4">
    <name type="scientific">Juglans regia</name>
    <name type="common">English walnut</name>
    <dbReference type="NCBI Taxonomy" id="51240"/>
    <lineage>
        <taxon>Eukaryota</taxon>
        <taxon>Viridiplantae</taxon>
        <taxon>Streptophyta</taxon>
        <taxon>Embryophyta</taxon>
        <taxon>Tracheophyta</taxon>
        <taxon>Spermatophyta</taxon>
        <taxon>Magnoliopsida</taxon>
        <taxon>eudicotyledons</taxon>
        <taxon>Gunneridae</taxon>
        <taxon>Pentapetalae</taxon>
        <taxon>rosids</taxon>
        <taxon>fabids</taxon>
        <taxon>Fagales</taxon>
        <taxon>Juglandaceae</taxon>
        <taxon>Juglans</taxon>
    </lineage>
</organism>
<protein>
    <submittedName>
        <fullName evidence="4">Pentatricopeptide repeat-containing protein At2g04860 isoform X2</fullName>
    </submittedName>
</protein>
<keyword evidence="3" id="KW-1185">Reference proteome</keyword>
<dbReference type="FunFam" id="1.25.40.10:FF:000364">
    <property type="entry name" value="Pentatricopeptide repeat (PPR-like) superfamily protein"/>
    <property type="match status" value="1"/>
</dbReference>
<dbReference type="Pfam" id="PF13041">
    <property type="entry name" value="PPR_2"/>
    <property type="match status" value="4"/>
</dbReference>
<name>A0A6P9ESE9_JUGRE</name>
<dbReference type="InterPro" id="IPR011990">
    <property type="entry name" value="TPR-like_helical_dom_sf"/>
</dbReference>
<dbReference type="PANTHER" id="PTHR47926:SF500">
    <property type="entry name" value="REPEAT-CONTAINING PROTEIN, PUTATIVE-RELATED"/>
    <property type="match status" value="1"/>
</dbReference>
<dbReference type="Proteomes" id="UP000235220">
    <property type="component" value="Chromosome 6"/>
</dbReference>
<dbReference type="InterPro" id="IPR002885">
    <property type="entry name" value="PPR_rpt"/>
</dbReference>